<proteinExistence type="predicted"/>
<name>A0AAD5TS81_9FUNG</name>
<feature type="transmembrane region" description="Helical" evidence="2">
    <location>
        <begin position="408"/>
        <end position="432"/>
    </location>
</feature>
<reference evidence="3" key="1">
    <citation type="submission" date="2020-05" db="EMBL/GenBank/DDBJ databases">
        <title>Phylogenomic resolution of chytrid fungi.</title>
        <authorList>
            <person name="Stajich J.E."/>
            <person name="Amses K."/>
            <person name="Simmons R."/>
            <person name="Seto K."/>
            <person name="Myers J."/>
            <person name="Bonds A."/>
            <person name="Quandt C.A."/>
            <person name="Barry K."/>
            <person name="Liu P."/>
            <person name="Grigoriev I."/>
            <person name="Longcore J.E."/>
            <person name="James T.Y."/>
        </authorList>
    </citation>
    <scope>NUCLEOTIDE SEQUENCE</scope>
    <source>
        <strain evidence="3">JEL0379</strain>
    </source>
</reference>
<keyword evidence="2" id="KW-1133">Transmembrane helix</keyword>
<comment type="caution">
    <text evidence="3">The sequence shown here is derived from an EMBL/GenBank/DDBJ whole genome shotgun (WGS) entry which is preliminary data.</text>
</comment>
<accession>A0AAD5TS81</accession>
<keyword evidence="2" id="KW-0472">Membrane</keyword>
<sequence>MEMEEGREDNVAALAKESARKDAGSRIPAIPLTVLAPLIIVLTLIGSLVPAYVYLVRGMNDAVNLLSAEYLNGVMNNVNLQIVGSSKRLEPIAQYFAASPDVRASLVGTMPNGTLQTAPWVSQMVNIYYQTPGVDVIAITAASWKPGFGPGSPIDTTHVQLLQASTFNIGKVAFYRYDYESAVLAAVYNAPAANASSYAITTLPYNHANLFAPSIGMRQLLNDPTVVMRRNLYFNVFIDNSHNTTIAYTSMQSFANATATVPDYYCSVGQRVDVTWNNILRGARPNNDSLVAVFKQDWSVGGSSAESPDNTGRLVPGYGYVFTQTVVDPLTQAFQQYLNSTYNVNFFSIATEGITTSDVVIAGTRWVRSGRLMHMSSYTDQDYLLVTAIPRSDVYGSIDHSRTQALSISLGIASAMAVLSVILFILVVIPLFKLARAMGILTKLDFGQLEKSNILDDRSFIWEVRKVQEVFGLMVKAFAGGLKRNKAMVSAAIQESTSSGNTRRKASEASPLMGQASKK</sequence>
<organism evidence="3 4">
    <name type="scientific">Geranomyces variabilis</name>
    <dbReference type="NCBI Taxonomy" id="109894"/>
    <lineage>
        <taxon>Eukaryota</taxon>
        <taxon>Fungi</taxon>
        <taxon>Fungi incertae sedis</taxon>
        <taxon>Chytridiomycota</taxon>
        <taxon>Chytridiomycota incertae sedis</taxon>
        <taxon>Chytridiomycetes</taxon>
        <taxon>Spizellomycetales</taxon>
        <taxon>Powellomycetaceae</taxon>
        <taxon>Geranomyces</taxon>
    </lineage>
</organism>
<gene>
    <name evidence="3" type="ORF">HDU87_000026</name>
</gene>
<keyword evidence="2" id="KW-0812">Transmembrane</keyword>
<feature type="region of interest" description="Disordered" evidence="1">
    <location>
        <begin position="494"/>
        <end position="519"/>
    </location>
</feature>
<protein>
    <submittedName>
        <fullName evidence="3">Uncharacterized protein</fullName>
    </submittedName>
</protein>
<keyword evidence="4" id="KW-1185">Reference proteome</keyword>
<evidence type="ECO:0000256" key="1">
    <source>
        <dbReference type="SAM" id="MobiDB-lite"/>
    </source>
</evidence>
<dbReference type="AlphaFoldDB" id="A0AAD5TS81"/>
<dbReference type="EMBL" id="JADGJQ010000001">
    <property type="protein sequence ID" value="KAJ3185407.1"/>
    <property type="molecule type" value="Genomic_DNA"/>
</dbReference>
<evidence type="ECO:0000256" key="2">
    <source>
        <dbReference type="SAM" id="Phobius"/>
    </source>
</evidence>
<dbReference type="Proteomes" id="UP001212152">
    <property type="component" value="Unassembled WGS sequence"/>
</dbReference>
<evidence type="ECO:0000313" key="4">
    <source>
        <dbReference type="Proteomes" id="UP001212152"/>
    </source>
</evidence>
<evidence type="ECO:0000313" key="3">
    <source>
        <dbReference type="EMBL" id="KAJ3185407.1"/>
    </source>
</evidence>
<feature type="transmembrane region" description="Helical" evidence="2">
    <location>
        <begin position="29"/>
        <end position="55"/>
    </location>
</feature>